<dbReference type="PANTHER" id="PTHR36302">
    <property type="entry name" value="BLR7088 PROTEIN"/>
    <property type="match status" value="1"/>
</dbReference>
<proteinExistence type="predicted"/>
<dbReference type="InterPro" id="IPR036182">
    <property type="entry name" value="PCuAC_sf"/>
</dbReference>
<gene>
    <name evidence="2" type="ORF">GRI68_09495</name>
</gene>
<feature type="signal peptide" evidence="1">
    <location>
        <begin position="1"/>
        <end position="33"/>
    </location>
</feature>
<dbReference type="InterPro" id="IPR007410">
    <property type="entry name" value="LpqE-like"/>
</dbReference>
<dbReference type="Pfam" id="PF04314">
    <property type="entry name" value="PCuAC"/>
    <property type="match status" value="1"/>
</dbReference>
<dbReference type="RefSeq" id="WP_160617017.1">
    <property type="nucleotide sequence ID" value="NZ_WTYR01000001.1"/>
</dbReference>
<evidence type="ECO:0000313" key="2">
    <source>
        <dbReference type="EMBL" id="MXP10409.1"/>
    </source>
</evidence>
<reference evidence="2 3" key="1">
    <citation type="submission" date="2019-12" db="EMBL/GenBank/DDBJ databases">
        <title>Genomic-based taxomic classification of the family Erythrobacteraceae.</title>
        <authorList>
            <person name="Xu L."/>
        </authorList>
    </citation>
    <scope>NUCLEOTIDE SEQUENCE [LARGE SCALE GENOMIC DNA]</scope>
    <source>
        <strain evidence="2 3">LMG 29519</strain>
    </source>
</reference>
<dbReference type="Proteomes" id="UP000429229">
    <property type="component" value="Unassembled WGS sequence"/>
</dbReference>
<dbReference type="AlphaFoldDB" id="A0A6I4U2V8"/>
<accession>A0A6I4U2V8</accession>
<keyword evidence="1" id="KW-0732">Signal</keyword>
<dbReference type="InterPro" id="IPR058248">
    <property type="entry name" value="Lxx211020-like"/>
</dbReference>
<organism evidence="2 3">
    <name type="scientific">Alteriqipengyuania halimionae</name>
    <dbReference type="NCBI Taxonomy" id="1926630"/>
    <lineage>
        <taxon>Bacteria</taxon>
        <taxon>Pseudomonadati</taxon>
        <taxon>Pseudomonadota</taxon>
        <taxon>Alphaproteobacteria</taxon>
        <taxon>Sphingomonadales</taxon>
        <taxon>Erythrobacteraceae</taxon>
        <taxon>Alteriqipengyuania</taxon>
    </lineage>
</organism>
<comment type="caution">
    <text evidence="2">The sequence shown here is derived from an EMBL/GenBank/DDBJ whole genome shotgun (WGS) entry which is preliminary data.</text>
</comment>
<sequence length="183" mass="18489">MHIKTTRPMGRTIHSALAALGAAALILATGACSSEIEADPAASESAASEIAITAPWSRETAEGQDAGGAFMTIANSGAGGDRLIGGSTPAAREVQVHTVDMTDGVMRMRQLTDGLEIPAGGTVTLKPGSYHIMLMGLAQPLTQGETVPLTLTFEKAGAVEVELAVQPVGSQASMGDASDGDDG</sequence>
<dbReference type="OrthoDB" id="9796962at2"/>
<dbReference type="Gene3D" id="2.60.40.1890">
    <property type="entry name" value="PCu(A)C copper chaperone"/>
    <property type="match status" value="1"/>
</dbReference>
<dbReference type="EMBL" id="WTYR01000001">
    <property type="protein sequence ID" value="MXP10409.1"/>
    <property type="molecule type" value="Genomic_DNA"/>
</dbReference>
<evidence type="ECO:0000313" key="3">
    <source>
        <dbReference type="Proteomes" id="UP000429229"/>
    </source>
</evidence>
<dbReference type="PROSITE" id="PS51257">
    <property type="entry name" value="PROKAR_LIPOPROTEIN"/>
    <property type="match status" value="1"/>
</dbReference>
<keyword evidence="3" id="KW-1185">Reference proteome</keyword>
<dbReference type="SUPFAM" id="SSF110087">
    <property type="entry name" value="DR1885-like metal-binding protein"/>
    <property type="match status" value="1"/>
</dbReference>
<evidence type="ECO:0000256" key="1">
    <source>
        <dbReference type="SAM" id="SignalP"/>
    </source>
</evidence>
<name>A0A6I4U2V8_9SPHN</name>
<protein>
    <submittedName>
        <fullName evidence="2">Copper chaperone PCu(A)C</fullName>
    </submittedName>
</protein>
<dbReference type="PANTHER" id="PTHR36302:SF1">
    <property type="entry name" value="COPPER CHAPERONE PCU(A)C"/>
    <property type="match status" value="1"/>
</dbReference>
<feature type="chain" id="PRO_5026134827" evidence="1">
    <location>
        <begin position="34"/>
        <end position="183"/>
    </location>
</feature>